<comment type="caution">
    <text evidence="1">The sequence shown here is derived from an EMBL/GenBank/DDBJ whole genome shotgun (WGS) entry which is preliminary data.</text>
</comment>
<dbReference type="Proteomes" id="UP001290101">
    <property type="component" value="Unassembled WGS sequence"/>
</dbReference>
<evidence type="ECO:0000313" key="1">
    <source>
        <dbReference type="EMBL" id="MDZ5489969.1"/>
    </source>
</evidence>
<dbReference type="EMBL" id="JAXOTQ010000011">
    <property type="protein sequence ID" value="MDZ5489969.1"/>
    <property type="molecule type" value="Genomic_DNA"/>
</dbReference>
<keyword evidence="2" id="KW-1185">Reference proteome</keyword>
<proteinExistence type="predicted"/>
<sequence length="103" mass="10591">MATFILLNLLAIGAYVNARFTPDHRSDGPAGTGAVPAVERDGGTVVVVPAVDPASGSRMDVSPSTALAEYALPHPLMTMTMDPVHGCNVNFLRGFGPLGGGRT</sequence>
<evidence type="ECO:0000313" key="2">
    <source>
        <dbReference type="Proteomes" id="UP001290101"/>
    </source>
</evidence>
<name>A0ABU5JBK2_9ACTN</name>
<gene>
    <name evidence="1" type="ORF">U2F25_10910</name>
</gene>
<protein>
    <submittedName>
        <fullName evidence="1">Uncharacterized protein</fullName>
    </submittedName>
</protein>
<accession>A0ABU5JBK2</accession>
<dbReference type="RefSeq" id="WP_322440235.1">
    <property type="nucleotide sequence ID" value="NZ_JAXOTQ010000011.1"/>
</dbReference>
<organism evidence="1 2">
    <name type="scientific">Micromonospora sicca</name>
    <dbReference type="NCBI Taxonomy" id="2202420"/>
    <lineage>
        <taxon>Bacteria</taxon>
        <taxon>Bacillati</taxon>
        <taxon>Actinomycetota</taxon>
        <taxon>Actinomycetes</taxon>
        <taxon>Micromonosporales</taxon>
        <taxon>Micromonosporaceae</taxon>
        <taxon>Micromonospora</taxon>
    </lineage>
</organism>
<reference evidence="1 2" key="1">
    <citation type="submission" date="2023-12" db="EMBL/GenBank/DDBJ databases">
        <title>Micromonospora sp. nov., isolated from Atacama Desert.</title>
        <authorList>
            <person name="Carro L."/>
            <person name="Golinska P."/>
            <person name="Klenk H.-P."/>
            <person name="Goodfellow M."/>
        </authorList>
    </citation>
    <scope>NUCLEOTIDE SEQUENCE [LARGE SCALE GENOMIC DNA]</scope>
    <source>
        <strain evidence="1 2">4G53</strain>
    </source>
</reference>